<sequence length="431" mass="48601">MATLVSGSRLLNLPQEIKEQIWEYAFGNAHIPLYIDSSLDSWHTYNENAGCEGCDANSPSPPTYEEAMNAARLSWARAEGPSIDERLSRPYSNYNDHLDSLFTSKEVFRDGLKALHSRLTLHIKSPEALALVRRSAPTSLQQGATKLVLYIHFDYTNHFLWTMRVFELHETFPNLKHLDINYHMRPPISYDNLLDAIYLSMPILGLQAPFNKPIHLFTNSDRAPSSWFHDGRSAKAIVATDARPGTTIHTSYMQSGTLFEAHFLGHITTADAIDEHSSVIRSLFSDPTYVSAAQMVVRSNLASIRHSVASSYPPYAYPTDLLDRGFQNVSYLPGVQHALLQIARRHEKPWFEKLQRRRVVEIYMEHCGMDKEEAETLLARQLASQPEGQGIDEFMENLMMQGDDEGGLAQAFGFGVEHGGGGYPAAWQEEQ</sequence>
<reference evidence="1 2" key="1">
    <citation type="submission" date="2023-08" db="EMBL/GenBank/DDBJ databases">
        <title>Black Yeasts Isolated from many extreme environments.</title>
        <authorList>
            <person name="Coleine C."/>
            <person name="Stajich J.E."/>
            <person name="Selbmann L."/>
        </authorList>
    </citation>
    <scope>NUCLEOTIDE SEQUENCE [LARGE SCALE GENOMIC DNA]</scope>
    <source>
        <strain evidence="1 2">CCFEE 5885</strain>
    </source>
</reference>
<dbReference type="EMBL" id="JAVRRG010000011">
    <property type="protein sequence ID" value="KAK5099107.1"/>
    <property type="molecule type" value="Genomic_DNA"/>
</dbReference>
<evidence type="ECO:0000313" key="2">
    <source>
        <dbReference type="Proteomes" id="UP001345013"/>
    </source>
</evidence>
<gene>
    <name evidence="1" type="ORF">LTR24_001508</name>
</gene>
<dbReference type="PANTHER" id="PTHR38790">
    <property type="entry name" value="2EXR DOMAIN-CONTAINING PROTEIN-RELATED"/>
    <property type="match status" value="1"/>
</dbReference>
<dbReference type="Proteomes" id="UP001345013">
    <property type="component" value="Unassembled WGS sequence"/>
</dbReference>
<evidence type="ECO:0000313" key="1">
    <source>
        <dbReference type="EMBL" id="KAK5099107.1"/>
    </source>
</evidence>
<proteinExistence type="predicted"/>
<name>A0ABR0KMK6_9EURO</name>
<organism evidence="1 2">
    <name type="scientific">Lithohypha guttulata</name>
    <dbReference type="NCBI Taxonomy" id="1690604"/>
    <lineage>
        <taxon>Eukaryota</taxon>
        <taxon>Fungi</taxon>
        <taxon>Dikarya</taxon>
        <taxon>Ascomycota</taxon>
        <taxon>Pezizomycotina</taxon>
        <taxon>Eurotiomycetes</taxon>
        <taxon>Chaetothyriomycetidae</taxon>
        <taxon>Chaetothyriales</taxon>
        <taxon>Trichomeriaceae</taxon>
        <taxon>Lithohypha</taxon>
    </lineage>
</organism>
<protein>
    <submittedName>
        <fullName evidence="1">Uncharacterized protein</fullName>
    </submittedName>
</protein>
<accession>A0ABR0KMK6</accession>
<keyword evidence="2" id="KW-1185">Reference proteome</keyword>
<comment type="caution">
    <text evidence="1">The sequence shown here is derived from an EMBL/GenBank/DDBJ whole genome shotgun (WGS) entry which is preliminary data.</text>
</comment>